<evidence type="ECO:0000256" key="15">
    <source>
        <dbReference type="RuleBase" id="RU367007"/>
    </source>
</evidence>
<feature type="transmembrane region" description="Helical" evidence="15">
    <location>
        <begin position="666"/>
        <end position="684"/>
    </location>
</feature>
<evidence type="ECO:0000256" key="5">
    <source>
        <dbReference type="ARBA" id="ARBA00022676"/>
    </source>
</evidence>
<dbReference type="UniPathway" id="UPA00378"/>
<name>A0A7D9CVV4_DEKBR</name>
<evidence type="ECO:0000256" key="6">
    <source>
        <dbReference type="ARBA" id="ARBA00022679"/>
    </source>
</evidence>
<evidence type="ECO:0000256" key="3">
    <source>
        <dbReference type="ARBA" id="ARBA00007222"/>
    </source>
</evidence>
<dbReference type="InterPro" id="IPR032421">
    <property type="entry name" value="PMT_4TMC"/>
</dbReference>
<dbReference type="Proteomes" id="UP000478008">
    <property type="component" value="Unassembled WGS sequence"/>
</dbReference>
<dbReference type="InterPro" id="IPR036300">
    <property type="entry name" value="MIR_dom_sf"/>
</dbReference>
<comment type="pathway">
    <text evidence="2 15">Protein modification; protein glycosylation.</text>
</comment>
<keyword evidence="5 15" id="KW-0328">Glycosyltransferase</keyword>
<gene>
    <name evidence="16" type="primary">PMT1</name>
    <name evidence="16" type="ORF">DEBR0S1_02388G</name>
</gene>
<comment type="catalytic activity">
    <reaction evidence="13 15">
        <text>a di-trans,poly-cis-dolichyl beta-D-mannosyl phosphate + L-threonyl-[protein] = 3-O-(alpha-D-mannosyl)-L-threonyl-[protein] + a di-trans,poly-cis-dolichyl phosphate + H(+)</text>
        <dbReference type="Rhea" id="RHEA:53396"/>
        <dbReference type="Rhea" id="RHEA-COMP:11060"/>
        <dbReference type="Rhea" id="RHEA-COMP:13547"/>
        <dbReference type="Rhea" id="RHEA-COMP:19498"/>
        <dbReference type="Rhea" id="RHEA-COMP:19501"/>
        <dbReference type="ChEBI" id="CHEBI:15378"/>
        <dbReference type="ChEBI" id="CHEBI:30013"/>
        <dbReference type="ChEBI" id="CHEBI:57683"/>
        <dbReference type="ChEBI" id="CHEBI:58211"/>
        <dbReference type="ChEBI" id="CHEBI:137323"/>
        <dbReference type="EC" id="2.4.1.109"/>
    </reaction>
</comment>
<evidence type="ECO:0000256" key="9">
    <source>
        <dbReference type="ARBA" id="ARBA00022824"/>
    </source>
</evidence>
<dbReference type="PANTHER" id="PTHR10050">
    <property type="entry name" value="DOLICHYL-PHOSPHATE-MANNOSE--PROTEIN MANNOSYLTRANSFERASE"/>
    <property type="match status" value="1"/>
</dbReference>
<dbReference type="InterPro" id="IPR016093">
    <property type="entry name" value="MIR_motif"/>
</dbReference>
<dbReference type="Pfam" id="PF02366">
    <property type="entry name" value="PMT"/>
    <property type="match status" value="1"/>
</dbReference>
<keyword evidence="17" id="KW-1185">Reference proteome</keyword>
<reference evidence="16 17" key="1">
    <citation type="submission" date="2019-07" db="EMBL/GenBank/DDBJ databases">
        <authorList>
            <person name="Friedrich A."/>
            <person name="Schacherer J."/>
        </authorList>
    </citation>
    <scope>NUCLEOTIDE SEQUENCE [LARGE SCALE GENOMIC DNA]</scope>
</reference>
<evidence type="ECO:0000313" key="17">
    <source>
        <dbReference type="Proteomes" id="UP000478008"/>
    </source>
</evidence>
<keyword evidence="6 15" id="KW-0808">Transferase</keyword>
<dbReference type="Gene3D" id="2.80.10.50">
    <property type="match status" value="1"/>
</dbReference>
<keyword evidence="12" id="KW-0325">Glycoprotein</keyword>
<keyword evidence="11 15" id="KW-0472">Membrane</keyword>
<proteinExistence type="inferred from homology"/>
<evidence type="ECO:0000256" key="11">
    <source>
        <dbReference type="ARBA" id="ARBA00023136"/>
    </source>
</evidence>
<evidence type="ECO:0000256" key="8">
    <source>
        <dbReference type="ARBA" id="ARBA00022737"/>
    </source>
</evidence>
<feature type="transmembrane region" description="Helical" evidence="15">
    <location>
        <begin position="170"/>
        <end position="186"/>
    </location>
</feature>
<comment type="subcellular location">
    <subcellularLocation>
        <location evidence="1 15">Endoplasmic reticulum membrane</location>
        <topology evidence="1 15">Multi-pass membrane protein</topology>
    </subcellularLocation>
</comment>
<keyword evidence="10 15" id="KW-1133">Transmembrane helix</keyword>
<feature type="transmembrane region" description="Helical" evidence="15">
    <location>
        <begin position="633"/>
        <end position="654"/>
    </location>
</feature>
<evidence type="ECO:0000256" key="1">
    <source>
        <dbReference type="ARBA" id="ARBA00004477"/>
    </source>
</evidence>
<feature type="transmembrane region" description="Helical" evidence="15">
    <location>
        <begin position="245"/>
        <end position="266"/>
    </location>
</feature>
<organism evidence="16 17">
    <name type="scientific">Dekkera bruxellensis</name>
    <name type="common">Brettanomyces custersii</name>
    <dbReference type="NCBI Taxonomy" id="5007"/>
    <lineage>
        <taxon>Eukaryota</taxon>
        <taxon>Fungi</taxon>
        <taxon>Dikarya</taxon>
        <taxon>Ascomycota</taxon>
        <taxon>Saccharomycotina</taxon>
        <taxon>Pichiomycetes</taxon>
        <taxon>Pichiales</taxon>
        <taxon>Pichiaceae</taxon>
        <taxon>Brettanomyces</taxon>
    </lineage>
</organism>
<comment type="function">
    <text evidence="15">Transfers mannose from Dol-P-mannose to Ser or Thr residues on proteins.</text>
</comment>
<dbReference type="GO" id="GO:0005789">
    <property type="term" value="C:endoplasmic reticulum membrane"/>
    <property type="evidence" value="ECO:0007669"/>
    <property type="project" value="UniProtKB-SubCell"/>
</dbReference>
<accession>A0A7D9CVV4</accession>
<dbReference type="EMBL" id="CABFWN010000001">
    <property type="protein sequence ID" value="VUG15890.1"/>
    <property type="molecule type" value="Genomic_DNA"/>
</dbReference>
<dbReference type="CDD" id="cd23283">
    <property type="entry name" value="beta-trefoil_MIR_PMT1-like"/>
    <property type="match status" value="1"/>
</dbReference>
<dbReference type="SUPFAM" id="SSF82109">
    <property type="entry name" value="MIR domain"/>
    <property type="match status" value="1"/>
</dbReference>
<protein>
    <recommendedName>
        <fullName evidence="4 15">Dolichyl-phosphate-mannose--protein mannosyltransferase</fullName>
        <ecNumber evidence="4 15">2.4.1.109</ecNumber>
    </recommendedName>
</protein>
<dbReference type="Pfam" id="PF02815">
    <property type="entry name" value="MIR"/>
    <property type="match status" value="1"/>
</dbReference>
<evidence type="ECO:0000256" key="7">
    <source>
        <dbReference type="ARBA" id="ARBA00022692"/>
    </source>
</evidence>
<dbReference type="InterPro" id="IPR003342">
    <property type="entry name" value="ArnT-like_N"/>
</dbReference>
<feature type="transmembrane region" description="Helical" evidence="15">
    <location>
        <begin position="278"/>
        <end position="300"/>
    </location>
</feature>
<dbReference type="AlphaFoldDB" id="A0A7D9CVV4"/>
<feature type="transmembrane region" description="Helical" evidence="15">
    <location>
        <begin position="222"/>
        <end position="239"/>
    </location>
</feature>
<dbReference type="PROSITE" id="PS50919">
    <property type="entry name" value="MIR"/>
    <property type="match status" value="3"/>
</dbReference>
<evidence type="ECO:0000256" key="13">
    <source>
        <dbReference type="ARBA" id="ARBA00045085"/>
    </source>
</evidence>
<dbReference type="EC" id="2.4.1.109" evidence="4 15"/>
<dbReference type="GO" id="GO:0004169">
    <property type="term" value="F:dolichyl-phosphate-mannose-protein mannosyltransferase activity"/>
    <property type="evidence" value="ECO:0007669"/>
    <property type="project" value="UniProtKB-UniRule"/>
</dbReference>
<keyword evidence="9 15" id="KW-0256">Endoplasmic reticulum</keyword>
<evidence type="ECO:0000256" key="12">
    <source>
        <dbReference type="ARBA" id="ARBA00023180"/>
    </source>
</evidence>
<evidence type="ECO:0000256" key="4">
    <source>
        <dbReference type="ARBA" id="ARBA00012839"/>
    </source>
</evidence>
<dbReference type="SMART" id="SM00472">
    <property type="entry name" value="MIR"/>
    <property type="match status" value="3"/>
</dbReference>
<feature type="transmembrane region" description="Helical" evidence="15">
    <location>
        <begin position="192"/>
        <end position="210"/>
    </location>
</feature>
<feature type="transmembrane region" description="Helical" evidence="15">
    <location>
        <begin position="143"/>
        <end position="163"/>
    </location>
</feature>
<evidence type="ECO:0000313" key="16">
    <source>
        <dbReference type="EMBL" id="VUG15890.1"/>
    </source>
</evidence>
<dbReference type="Pfam" id="PF16192">
    <property type="entry name" value="PMT_4TMC"/>
    <property type="match status" value="1"/>
</dbReference>
<keyword evidence="8" id="KW-0677">Repeat</keyword>
<comment type="similarity">
    <text evidence="3 15">Belongs to the glycosyltransferase 39 family.</text>
</comment>
<comment type="catalytic activity">
    <reaction evidence="14 15">
        <text>a di-trans,poly-cis-dolichyl beta-D-mannosyl phosphate + L-seryl-[protein] = 3-O-(alpha-D-mannosyl)-L-seryl-[protein] + a di-trans,poly-cis-dolichyl phosphate + H(+)</text>
        <dbReference type="Rhea" id="RHEA:17377"/>
        <dbReference type="Rhea" id="RHEA-COMP:9863"/>
        <dbReference type="Rhea" id="RHEA-COMP:13546"/>
        <dbReference type="Rhea" id="RHEA-COMP:19498"/>
        <dbReference type="Rhea" id="RHEA-COMP:19501"/>
        <dbReference type="ChEBI" id="CHEBI:15378"/>
        <dbReference type="ChEBI" id="CHEBI:29999"/>
        <dbReference type="ChEBI" id="CHEBI:57683"/>
        <dbReference type="ChEBI" id="CHEBI:58211"/>
        <dbReference type="ChEBI" id="CHEBI:137321"/>
        <dbReference type="EC" id="2.4.1.109"/>
    </reaction>
</comment>
<evidence type="ECO:0000256" key="14">
    <source>
        <dbReference type="ARBA" id="ARBA00045102"/>
    </source>
</evidence>
<feature type="transmembrane region" description="Helical" evidence="15">
    <location>
        <begin position="691"/>
        <end position="709"/>
    </location>
</feature>
<sequence>MGRVSKKVPAAEAENIAAGSDSTTELVVKKGSEREYVVSEHSSKVLDLRLHTSSKEKLLVAALVAVTLYIRTTGLQSPSEVVFDEVHFGKFAAKYIRHEFFMDVHPPLAKMLYGLVGFLGGFNGNFNFEKIGDDYPSSVPYVFMRQFSAFCGVSTVLLMYYTLKLTGCKPVVCFVTSLLLVFESATATIDRFILLDSPMIMFISAAIYSYIKLDITKPFSFLWYKSLVASGICLGLAASSKWVGLFTIGWAAVCTVIRLWFAIGDLDVPARQIWKQALLRLFATVLAVLTIYIGSFYVHFSVLNANEGDATSFVSSAFRASFDHNSLPGPTLADVGISSIVTIKHLNSPEAYLHSHGHNYEGGSKQQQVTLYPYQDDNNRWSVELYNLTTEPKQFVPILDGTKIRLRHIMTARRLHSHDIRPAVSNVDWQNEASCYGYEGFEGDPNDDFVVEIDKDLSKPGVAQQRVRAIDTVFRLHHAMTGCYLFSHMAQLPKWGFEQNEVTCARSGIKPLSLWYIEDNQNLYLDQDAADKVEYKPLNFWQRLLELNKAMWNLNEGLTQHHVYESSPYSWPLLLRGISYWKGQSGQLYLLGNPVVWWIASFIFVPFAVFVVFKIFRWQYGSRLTYDASVFNYLNYMAQFGFGWLLHYAPFFLMGRQLFLHHYLPALYFGILALGQTLELFNSYIFRSRKFLSYALLVALLAAAVFGFLQRKAIVYGGSWSEVKCSASKWLPGWDYDCNVYPVEEPPSPVVGSLSSQPVPTSSAINFDEAVSVPLKDEL</sequence>
<evidence type="ECO:0000256" key="10">
    <source>
        <dbReference type="ARBA" id="ARBA00022989"/>
    </source>
</evidence>
<feature type="transmembrane region" description="Helical" evidence="15">
    <location>
        <begin position="595"/>
        <end position="613"/>
    </location>
</feature>
<evidence type="ECO:0000256" key="2">
    <source>
        <dbReference type="ARBA" id="ARBA00004922"/>
    </source>
</evidence>
<dbReference type="InterPro" id="IPR027005">
    <property type="entry name" value="PMT-like"/>
</dbReference>
<keyword evidence="7 15" id="KW-0812">Transmembrane</keyword>
<dbReference type="PANTHER" id="PTHR10050:SF50">
    <property type="entry name" value="DOLICHYL-PHOSPHATE-MANNOSE--PROTEIN MANNOSYLTRANSFERASE 1-RELATED"/>
    <property type="match status" value="1"/>
</dbReference>